<evidence type="ECO:0000256" key="1">
    <source>
        <dbReference type="ARBA" id="ARBA00023015"/>
    </source>
</evidence>
<dbReference type="PANTHER" id="PTHR43537">
    <property type="entry name" value="TRANSCRIPTIONAL REGULATOR, GNTR FAMILY"/>
    <property type="match status" value="1"/>
</dbReference>
<evidence type="ECO:0000256" key="2">
    <source>
        <dbReference type="ARBA" id="ARBA00023125"/>
    </source>
</evidence>
<dbReference type="InterPro" id="IPR000524">
    <property type="entry name" value="Tscrpt_reg_HTH_GntR"/>
</dbReference>
<evidence type="ECO:0000256" key="3">
    <source>
        <dbReference type="ARBA" id="ARBA00023163"/>
    </source>
</evidence>
<dbReference type="PANTHER" id="PTHR43537:SF5">
    <property type="entry name" value="UXU OPERON TRANSCRIPTIONAL REGULATOR"/>
    <property type="match status" value="1"/>
</dbReference>
<dbReference type="PROSITE" id="PS50949">
    <property type="entry name" value="HTH_GNTR"/>
    <property type="match status" value="1"/>
</dbReference>
<dbReference type="SUPFAM" id="SSF46785">
    <property type="entry name" value="Winged helix' DNA-binding domain"/>
    <property type="match status" value="1"/>
</dbReference>
<dbReference type="InterPro" id="IPR008920">
    <property type="entry name" value="TF_FadR/GntR_C"/>
</dbReference>
<evidence type="ECO:0000313" key="5">
    <source>
        <dbReference type="EMBL" id="MBP2377749.1"/>
    </source>
</evidence>
<keyword evidence="2 5" id="KW-0238">DNA-binding</keyword>
<organism evidence="5 6">
    <name type="scientific">Microbacterium phyllosphaerae</name>
    <dbReference type="NCBI Taxonomy" id="124798"/>
    <lineage>
        <taxon>Bacteria</taxon>
        <taxon>Bacillati</taxon>
        <taxon>Actinomycetota</taxon>
        <taxon>Actinomycetes</taxon>
        <taxon>Micrococcales</taxon>
        <taxon>Microbacteriaceae</taxon>
        <taxon>Microbacterium</taxon>
    </lineage>
</organism>
<keyword evidence="3" id="KW-0804">Transcription</keyword>
<keyword evidence="1" id="KW-0805">Transcription regulation</keyword>
<dbReference type="InterPro" id="IPR036390">
    <property type="entry name" value="WH_DNA-bd_sf"/>
</dbReference>
<dbReference type="Pfam" id="PF00392">
    <property type="entry name" value="GntR"/>
    <property type="match status" value="1"/>
</dbReference>
<dbReference type="GO" id="GO:0003677">
    <property type="term" value="F:DNA binding"/>
    <property type="evidence" value="ECO:0007669"/>
    <property type="project" value="UniProtKB-KW"/>
</dbReference>
<dbReference type="SMART" id="SM00345">
    <property type="entry name" value="HTH_GNTR"/>
    <property type="match status" value="1"/>
</dbReference>
<dbReference type="EMBL" id="JAGIOA010000001">
    <property type="protein sequence ID" value="MBP2377749.1"/>
    <property type="molecule type" value="Genomic_DNA"/>
</dbReference>
<feature type="domain" description="HTH gntR-type" evidence="4">
    <location>
        <begin position="14"/>
        <end position="81"/>
    </location>
</feature>
<evidence type="ECO:0000259" key="4">
    <source>
        <dbReference type="PROSITE" id="PS50949"/>
    </source>
</evidence>
<dbReference type="SUPFAM" id="SSF48008">
    <property type="entry name" value="GntR ligand-binding domain-like"/>
    <property type="match status" value="1"/>
</dbReference>
<comment type="caution">
    <text evidence="5">The sequence shown here is derived from an EMBL/GenBank/DDBJ whole genome shotgun (WGS) entry which is preliminary data.</text>
</comment>
<dbReference type="Gene3D" id="1.10.10.10">
    <property type="entry name" value="Winged helix-like DNA-binding domain superfamily/Winged helix DNA-binding domain"/>
    <property type="match status" value="1"/>
</dbReference>
<gene>
    <name evidence="5" type="ORF">JOF42_001244</name>
</gene>
<dbReference type="InterPro" id="IPR036388">
    <property type="entry name" value="WH-like_DNA-bd_sf"/>
</dbReference>
<dbReference type="RefSeq" id="WP_210097066.1">
    <property type="nucleotide sequence ID" value="NZ_BAAAIO010000001.1"/>
</dbReference>
<dbReference type="InterPro" id="IPR011711">
    <property type="entry name" value="GntR_C"/>
</dbReference>
<sequence length="229" mass="25253">MPVPTSSKPELKRRLLKDEAYDAIRDAIMDGSFQPGEHLEDVALQEWLGISRTPIRDALMNLQRDGLVEIVPQAHTKVVDAHPEVVEANIQTLGVVLGGVVRVTVPTLDPAAIPRLLSVVADARDAVTARNARAHMDAALRIYSTMIGLCPNTVLKGVAVETVARLTFQVQLTIDSREPNWDLLADCWQRFDAAITAQDPITAELAFEELHRLPLPYATQWAPATWAKK</sequence>
<dbReference type="Proteomes" id="UP000703720">
    <property type="component" value="Unassembled WGS sequence"/>
</dbReference>
<name>A0ABS4WNH2_9MICO</name>
<keyword evidence="6" id="KW-1185">Reference proteome</keyword>
<accession>A0ABS4WNH2</accession>
<reference evidence="5 6" key="1">
    <citation type="submission" date="2021-03" db="EMBL/GenBank/DDBJ databases">
        <title>Sequencing the genomes of 1000 actinobacteria strains.</title>
        <authorList>
            <person name="Klenk H.-P."/>
        </authorList>
    </citation>
    <scope>NUCLEOTIDE SEQUENCE [LARGE SCALE GENOMIC DNA]</scope>
    <source>
        <strain evidence="5 6">DSM 13468</strain>
    </source>
</reference>
<protein>
    <submittedName>
        <fullName evidence="5">DNA-binding GntR family transcriptional regulator</fullName>
    </submittedName>
</protein>
<dbReference type="Pfam" id="PF07729">
    <property type="entry name" value="FCD"/>
    <property type="match status" value="1"/>
</dbReference>
<dbReference type="CDD" id="cd07377">
    <property type="entry name" value="WHTH_GntR"/>
    <property type="match status" value="1"/>
</dbReference>
<evidence type="ECO:0000313" key="6">
    <source>
        <dbReference type="Proteomes" id="UP000703720"/>
    </source>
</evidence>
<proteinExistence type="predicted"/>